<dbReference type="RefSeq" id="XP_067478856.1">
    <property type="nucleotide sequence ID" value="XM_067627674.1"/>
</dbReference>
<dbReference type="VEuPathDB" id="FungiDB:ASPBRDRAFT_570318"/>
<evidence type="ECO:0000313" key="1">
    <source>
        <dbReference type="EMBL" id="OJJ71608.1"/>
    </source>
</evidence>
<dbReference type="Proteomes" id="UP000184499">
    <property type="component" value="Unassembled WGS sequence"/>
</dbReference>
<proteinExistence type="predicted"/>
<sequence>MVFAGCWVQLRGGEARRVCFLMPSSVCLSWAAKDGKEKEPIRPVDSKRKRERDWIVQSVTASGSEIQRQNSC</sequence>
<accession>A0A1L9UIW0</accession>
<reference evidence="2" key="1">
    <citation type="journal article" date="2017" name="Genome Biol.">
        <title>Comparative genomics reveals high biological diversity and specific adaptations in the industrially and medically important fungal genus Aspergillus.</title>
        <authorList>
            <person name="de Vries R.P."/>
            <person name="Riley R."/>
            <person name="Wiebenga A."/>
            <person name="Aguilar-Osorio G."/>
            <person name="Amillis S."/>
            <person name="Uchima C.A."/>
            <person name="Anderluh G."/>
            <person name="Asadollahi M."/>
            <person name="Askin M."/>
            <person name="Barry K."/>
            <person name="Battaglia E."/>
            <person name="Bayram O."/>
            <person name="Benocci T."/>
            <person name="Braus-Stromeyer S.A."/>
            <person name="Caldana C."/>
            <person name="Canovas D."/>
            <person name="Cerqueira G.C."/>
            <person name="Chen F."/>
            <person name="Chen W."/>
            <person name="Choi C."/>
            <person name="Clum A."/>
            <person name="Dos Santos R.A."/>
            <person name="Damasio A.R."/>
            <person name="Diallinas G."/>
            <person name="Emri T."/>
            <person name="Fekete E."/>
            <person name="Flipphi M."/>
            <person name="Freyberg S."/>
            <person name="Gallo A."/>
            <person name="Gournas C."/>
            <person name="Habgood R."/>
            <person name="Hainaut M."/>
            <person name="Harispe M.L."/>
            <person name="Henrissat B."/>
            <person name="Hilden K.S."/>
            <person name="Hope R."/>
            <person name="Hossain A."/>
            <person name="Karabika E."/>
            <person name="Karaffa L."/>
            <person name="Karanyi Z."/>
            <person name="Krasevec N."/>
            <person name="Kuo A."/>
            <person name="Kusch H."/>
            <person name="LaButti K."/>
            <person name="Lagendijk E.L."/>
            <person name="Lapidus A."/>
            <person name="Levasseur A."/>
            <person name="Lindquist E."/>
            <person name="Lipzen A."/>
            <person name="Logrieco A.F."/>
            <person name="MacCabe A."/>
            <person name="Maekelae M.R."/>
            <person name="Malavazi I."/>
            <person name="Melin P."/>
            <person name="Meyer V."/>
            <person name="Mielnichuk N."/>
            <person name="Miskei M."/>
            <person name="Molnar A.P."/>
            <person name="Mule G."/>
            <person name="Ngan C.Y."/>
            <person name="Orejas M."/>
            <person name="Orosz E."/>
            <person name="Ouedraogo J.P."/>
            <person name="Overkamp K.M."/>
            <person name="Park H.-S."/>
            <person name="Perrone G."/>
            <person name="Piumi F."/>
            <person name="Punt P.J."/>
            <person name="Ram A.F."/>
            <person name="Ramon A."/>
            <person name="Rauscher S."/>
            <person name="Record E."/>
            <person name="Riano-Pachon D.M."/>
            <person name="Robert V."/>
            <person name="Roehrig J."/>
            <person name="Ruller R."/>
            <person name="Salamov A."/>
            <person name="Salih N.S."/>
            <person name="Samson R.A."/>
            <person name="Sandor E."/>
            <person name="Sanguinetti M."/>
            <person name="Schuetze T."/>
            <person name="Sepcic K."/>
            <person name="Shelest E."/>
            <person name="Sherlock G."/>
            <person name="Sophianopoulou V."/>
            <person name="Squina F.M."/>
            <person name="Sun H."/>
            <person name="Susca A."/>
            <person name="Todd R.B."/>
            <person name="Tsang A."/>
            <person name="Unkles S.E."/>
            <person name="van de Wiele N."/>
            <person name="van Rossen-Uffink D."/>
            <person name="Oliveira J.V."/>
            <person name="Vesth T.C."/>
            <person name="Visser J."/>
            <person name="Yu J.-H."/>
            <person name="Zhou M."/>
            <person name="Andersen M.R."/>
            <person name="Archer D.B."/>
            <person name="Baker S.E."/>
            <person name="Benoit I."/>
            <person name="Brakhage A.A."/>
            <person name="Braus G.H."/>
            <person name="Fischer R."/>
            <person name="Frisvad J.C."/>
            <person name="Goldman G.H."/>
            <person name="Houbraken J."/>
            <person name="Oakley B."/>
            <person name="Pocsi I."/>
            <person name="Scazzocchio C."/>
            <person name="Seiboth B."/>
            <person name="vanKuyk P.A."/>
            <person name="Wortman J."/>
            <person name="Dyer P.S."/>
            <person name="Grigoriev I.V."/>
        </authorList>
    </citation>
    <scope>NUCLEOTIDE SEQUENCE [LARGE SCALE GENOMIC DNA]</scope>
    <source>
        <strain evidence="2">CBS 101740 / IMI 381727 / IBT 21946</strain>
    </source>
</reference>
<name>A0A1L9UIW0_ASPBC</name>
<gene>
    <name evidence="1" type="ORF">ASPBRDRAFT_570318</name>
</gene>
<dbReference type="GeneID" id="93580162"/>
<protein>
    <submittedName>
        <fullName evidence="1">Uncharacterized protein</fullName>
    </submittedName>
</protein>
<dbReference type="AlphaFoldDB" id="A0A1L9UIW0"/>
<dbReference type="EMBL" id="KV878684">
    <property type="protein sequence ID" value="OJJ71608.1"/>
    <property type="molecule type" value="Genomic_DNA"/>
</dbReference>
<keyword evidence="2" id="KW-1185">Reference proteome</keyword>
<evidence type="ECO:0000313" key="2">
    <source>
        <dbReference type="Proteomes" id="UP000184499"/>
    </source>
</evidence>
<organism evidence="1 2">
    <name type="scientific">Aspergillus brasiliensis (strain CBS 101740 / IMI 381727 / IBT 21946)</name>
    <dbReference type="NCBI Taxonomy" id="767769"/>
    <lineage>
        <taxon>Eukaryota</taxon>
        <taxon>Fungi</taxon>
        <taxon>Dikarya</taxon>
        <taxon>Ascomycota</taxon>
        <taxon>Pezizomycotina</taxon>
        <taxon>Eurotiomycetes</taxon>
        <taxon>Eurotiomycetidae</taxon>
        <taxon>Eurotiales</taxon>
        <taxon>Aspergillaceae</taxon>
        <taxon>Aspergillus</taxon>
        <taxon>Aspergillus subgen. Circumdati</taxon>
    </lineage>
</organism>